<reference evidence="2" key="1">
    <citation type="submission" date="2023-06" db="EMBL/GenBank/DDBJ databases">
        <title>Genome-scale phylogeny and comparative genomics of the fungal order Sordariales.</title>
        <authorList>
            <consortium name="Lawrence Berkeley National Laboratory"/>
            <person name="Hensen N."/>
            <person name="Bonometti L."/>
            <person name="Westerberg I."/>
            <person name="Brannstrom I.O."/>
            <person name="Guillou S."/>
            <person name="Cros-Aarteil S."/>
            <person name="Calhoun S."/>
            <person name="Haridas S."/>
            <person name="Kuo A."/>
            <person name="Mondo S."/>
            <person name="Pangilinan J."/>
            <person name="Riley R."/>
            <person name="Labutti K."/>
            <person name="Andreopoulos B."/>
            <person name="Lipzen A."/>
            <person name="Chen C."/>
            <person name="Yanf M."/>
            <person name="Daum C."/>
            <person name="Ng V."/>
            <person name="Clum A."/>
            <person name="Steindorff A."/>
            <person name="Ohm R."/>
            <person name="Martin F."/>
            <person name="Silar P."/>
            <person name="Natvig D."/>
            <person name="Lalanne C."/>
            <person name="Gautier V."/>
            <person name="Ament-Velasquez S.L."/>
            <person name="Kruys A."/>
            <person name="Hutchinson M.I."/>
            <person name="Powell A.J."/>
            <person name="Barry K."/>
            <person name="Miller A.N."/>
            <person name="Grigoriev I.V."/>
            <person name="Debuchy R."/>
            <person name="Gladieux P."/>
            <person name="Thoren M.H."/>
            <person name="Johannesson H."/>
        </authorList>
    </citation>
    <scope>NUCLEOTIDE SEQUENCE</scope>
    <source>
        <strain evidence="2">PSN4</strain>
    </source>
</reference>
<dbReference type="InterPro" id="IPR019034">
    <property type="entry name" value="UPF0390"/>
</dbReference>
<proteinExistence type="predicted"/>
<sequence length="95" mass="9930">MAQGAIKKAAKPNPGLNKSGSGKTQTKKGISKPQRAKNKSTADRLQKKYTSGMVAQTEVLLGARAGHLELIGKGRKKALADGSLKVVKGGTRKFG</sequence>
<protein>
    <submittedName>
        <fullName evidence="2">Uncharacterized protein</fullName>
    </submittedName>
</protein>
<dbReference type="Pfam" id="PF09495">
    <property type="entry name" value="DUF2462"/>
    <property type="match status" value="1"/>
</dbReference>
<gene>
    <name evidence="2" type="ORF">QBC47DRAFT_384641</name>
</gene>
<evidence type="ECO:0000256" key="1">
    <source>
        <dbReference type="SAM" id="MobiDB-lite"/>
    </source>
</evidence>
<feature type="compositionally biased region" description="Basic residues" evidence="1">
    <location>
        <begin position="25"/>
        <end position="38"/>
    </location>
</feature>
<keyword evidence="3" id="KW-1185">Reference proteome</keyword>
<feature type="region of interest" description="Disordered" evidence="1">
    <location>
        <begin position="1"/>
        <end position="49"/>
    </location>
</feature>
<name>A0AAJ0BAH8_9PEZI</name>
<accession>A0AAJ0BAH8</accession>
<evidence type="ECO:0000313" key="2">
    <source>
        <dbReference type="EMBL" id="KAK1754681.1"/>
    </source>
</evidence>
<dbReference type="EMBL" id="MU839835">
    <property type="protein sequence ID" value="KAK1754681.1"/>
    <property type="molecule type" value="Genomic_DNA"/>
</dbReference>
<organism evidence="2 3">
    <name type="scientific">Echria macrotheca</name>
    <dbReference type="NCBI Taxonomy" id="438768"/>
    <lineage>
        <taxon>Eukaryota</taxon>
        <taxon>Fungi</taxon>
        <taxon>Dikarya</taxon>
        <taxon>Ascomycota</taxon>
        <taxon>Pezizomycotina</taxon>
        <taxon>Sordariomycetes</taxon>
        <taxon>Sordariomycetidae</taxon>
        <taxon>Sordariales</taxon>
        <taxon>Schizotheciaceae</taxon>
        <taxon>Echria</taxon>
    </lineage>
</organism>
<evidence type="ECO:0000313" key="3">
    <source>
        <dbReference type="Proteomes" id="UP001239445"/>
    </source>
</evidence>
<dbReference type="AlphaFoldDB" id="A0AAJ0BAH8"/>
<dbReference type="Proteomes" id="UP001239445">
    <property type="component" value="Unassembled WGS sequence"/>
</dbReference>
<comment type="caution">
    <text evidence="2">The sequence shown here is derived from an EMBL/GenBank/DDBJ whole genome shotgun (WGS) entry which is preliminary data.</text>
</comment>